<reference evidence="2" key="1">
    <citation type="journal article" date="2014" name="Front. Microbiol.">
        <title>High frequency of phylogenetically diverse reductive dehalogenase-homologous genes in deep subseafloor sedimentary metagenomes.</title>
        <authorList>
            <person name="Kawai M."/>
            <person name="Futagami T."/>
            <person name="Toyoda A."/>
            <person name="Takaki Y."/>
            <person name="Nishi S."/>
            <person name="Hori S."/>
            <person name="Arai W."/>
            <person name="Tsubouchi T."/>
            <person name="Morono Y."/>
            <person name="Uchiyama I."/>
            <person name="Ito T."/>
            <person name="Fujiyama A."/>
            <person name="Inagaki F."/>
            <person name="Takami H."/>
        </authorList>
    </citation>
    <scope>NUCLEOTIDE SEQUENCE</scope>
    <source>
        <strain evidence="2">Expedition CK06-06</strain>
    </source>
</reference>
<feature type="compositionally biased region" description="Pro residues" evidence="1">
    <location>
        <begin position="175"/>
        <end position="189"/>
    </location>
</feature>
<comment type="caution">
    <text evidence="2">The sequence shown here is derived from an EMBL/GenBank/DDBJ whole genome shotgun (WGS) entry which is preliminary data.</text>
</comment>
<sequence length="253" mass="28709">SWQGSVTGDHAFSTAILEEGMKWHQLGMTNEDAQFLETRKYQANEIARIFRIPPHMIGDLERATFSNIEHQSLEFVIHTLRPWLVRWERAIWRDLIDEPDQDKVFAEFLVDGLLRGDAKARSEALRVQFQNGALSIDEWRSIENRNPLPDELGQRHYVQMNLAEVTDEEPEPEPEPAPLPPPVPQPALPEPEESSRAMFAPLIADVAARIATREVGALGKRASKAETDADMFDEWVDTFYDGHAAYVVKAVSP</sequence>
<dbReference type="NCBIfam" id="TIGR01537">
    <property type="entry name" value="portal_HK97"/>
    <property type="match status" value="1"/>
</dbReference>
<evidence type="ECO:0008006" key="3">
    <source>
        <dbReference type="Google" id="ProtNLM"/>
    </source>
</evidence>
<evidence type="ECO:0000313" key="2">
    <source>
        <dbReference type="EMBL" id="GAG35775.1"/>
    </source>
</evidence>
<dbReference type="InterPro" id="IPR006944">
    <property type="entry name" value="Phage/GTA_portal"/>
</dbReference>
<name>X0WYH5_9ZZZZ</name>
<protein>
    <recommendedName>
        <fullName evidence="3">Phage portal protein</fullName>
    </recommendedName>
</protein>
<feature type="region of interest" description="Disordered" evidence="1">
    <location>
        <begin position="165"/>
        <end position="195"/>
    </location>
</feature>
<dbReference type="EMBL" id="BARS01040442">
    <property type="protein sequence ID" value="GAG35775.1"/>
    <property type="molecule type" value="Genomic_DNA"/>
</dbReference>
<dbReference type="AlphaFoldDB" id="X0WYH5"/>
<feature type="non-terminal residue" evidence="2">
    <location>
        <position position="253"/>
    </location>
</feature>
<organism evidence="2">
    <name type="scientific">marine sediment metagenome</name>
    <dbReference type="NCBI Taxonomy" id="412755"/>
    <lineage>
        <taxon>unclassified sequences</taxon>
        <taxon>metagenomes</taxon>
        <taxon>ecological metagenomes</taxon>
    </lineage>
</organism>
<dbReference type="InterPro" id="IPR006427">
    <property type="entry name" value="Portal_HK97"/>
</dbReference>
<accession>X0WYH5</accession>
<proteinExistence type="predicted"/>
<dbReference type="Pfam" id="PF04860">
    <property type="entry name" value="Phage_portal"/>
    <property type="match status" value="1"/>
</dbReference>
<feature type="compositionally biased region" description="Acidic residues" evidence="1">
    <location>
        <begin position="165"/>
        <end position="174"/>
    </location>
</feature>
<feature type="non-terminal residue" evidence="2">
    <location>
        <position position="1"/>
    </location>
</feature>
<evidence type="ECO:0000256" key="1">
    <source>
        <dbReference type="SAM" id="MobiDB-lite"/>
    </source>
</evidence>
<gene>
    <name evidence="2" type="ORF">S01H1_61648</name>
</gene>